<evidence type="ECO:0000256" key="14">
    <source>
        <dbReference type="SAM" id="MobiDB-lite"/>
    </source>
</evidence>
<name>A0A7W6S093_9PROT</name>
<comment type="caution">
    <text evidence="16">The sequence shown here is derived from an EMBL/GenBank/DDBJ whole genome shotgun (WGS) entry which is preliminary data.</text>
</comment>
<comment type="subunit">
    <text evidence="13">Acetyl-CoA carboxylase is a heterohexamer composed of biotin carboxyl carrier protein (AccB), biotin carboxylase (AccC) and two subunits each of ACCase subunit alpha (AccA) and ACCase subunit beta (AccD).</text>
</comment>
<evidence type="ECO:0000256" key="5">
    <source>
        <dbReference type="ARBA" id="ARBA00022741"/>
    </source>
</evidence>
<dbReference type="InterPro" id="IPR029045">
    <property type="entry name" value="ClpP/crotonase-like_dom_sf"/>
</dbReference>
<comment type="cofactor">
    <cofactor evidence="13">
        <name>Zn(2+)</name>
        <dbReference type="ChEBI" id="CHEBI:29105"/>
    </cofactor>
    <text evidence="13">Binds 1 zinc ion per subunit.</text>
</comment>
<dbReference type="GO" id="GO:2001295">
    <property type="term" value="P:malonyl-CoA biosynthetic process"/>
    <property type="evidence" value="ECO:0007669"/>
    <property type="project" value="UniProtKB-UniRule"/>
</dbReference>
<feature type="binding site" evidence="13">
    <location>
        <position position="33"/>
    </location>
    <ligand>
        <name>Zn(2+)</name>
        <dbReference type="ChEBI" id="CHEBI:29105"/>
    </ligand>
</feature>
<evidence type="ECO:0000256" key="6">
    <source>
        <dbReference type="ARBA" id="ARBA00022771"/>
    </source>
</evidence>
<keyword evidence="13" id="KW-0963">Cytoplasm</keyword>
<comment type="subcellular location">
    <subcellularLocation>
        <location evidence="1 13">Cytoplasm</location>
    </subcellularLocation>
</comment>
<feature type="binding site" evidence="13">
    <location>
        <position position="52"/>
    </location>
    <ligand>
        <name>Zn(2+)</name>
        <dbReference type="ChEBI" id="CHEBI:29105"/>
    </ligand>
</feature>
<dbReference type="Pfam" id="PF17848">
    <property type="entry name" value="Zn_ribbon_ACC"/>
    <property type="match status" value="1"/>
</dbReference>
<keyword evidence="6 13" id="KW-0863">Zinc-finger</keyword>
<evidence type="ECO:0000313" key="16">
    <source>
        <dbReference type="EMBL" id="MBB4286030.1"/>
    </source>
</evidence>
<dbReference type="GO" id="GO:0006633">
    <property type="term" value="P:fatty acid biosynthetic process"/>
    <property type="evidence" value="ECO:0007669"/>
    <property type="project" value="UniProtKB-KW"/>
</dbReference>
<evidence type="ECO:0000256" key="12">
    <source>
        <dbReference type="ARBA" id="ARBA00025280"/>
    </source>
</evidence>
<dbReference type="InterPro" id="IPR041010">
    <property type="entry name" value="Znf-ACC"/>
</dbReference>
<evidence type="ECO:0000256" key="4">
    <source>
        <dbReference type="ARBA" id="ARBA00022723"/>
    </source>
</evidence>
<feature type="binding site" evidence="13">
    <location>
        <position position="30"/>
    </location>
    <ligand>
        <name>Zn(2+)</name>
        <dbReference type="ChEBI" id="CHEBI:29105"/>
    </ligand>
</feature>
<evidence type="ECO:0000256" key="13">
    <source>
        <dbReference type="HAMAP-Rule" id="MF_01395"/>
    </source>
</evidence>
<dbReference type="InterPro" id="IPR000438">
    <property type="entry name" value="Acetyl_CoA_COase_Trfase_b_su"/>
</dbReference>
<sequence>MNWLSDYVRPKFRSLVGSPREVPDNLWHKCPECGHMIFHKELDKSRRVCVQCGHHMRLPVKHRLAMMFDDGVYDRQPLPKVAVDPLKFRDVKRYTERLKEAQAKSGETDALIVAKGPIEGRTAVVAAFDFGFMGGSMGMAVGEGFVAAAELAVAERAPLVAVPASGGARMQEGILSLMQMARVTVAVDMVKDAGLPYIVVLTDPTTGGVTASLAMLGDIAIAEPGSVIGFAGARVIEQTIHEKLPKGFQRAEYLLEHGMVDMVVPRDELKATLARVIRLLTVPVAPVAHPNLPAVFDTDHAEGHRETEPTGPVDDSEDPHPDVEALPAPEPAEKRKGGRTKAEAADTAEPAASTAADQPPGP</sequence>
<evidence type="ECO:0000259" key="15">
    <source>
        <dbReference type="PROSITE" id="PS50980"/>
    </source>
</evidence>
<feature type="binding site" evidence="13">
    <location>
        <position position="49"/>
    </location>
    <ligand>
        <name>Zn(2+)</name>
        <dbReference type="ChEBI" id="CHEBI:29105"/>
    </ligand>
</feature>
<keyword evidence="17" id="KW-1185">Reference proteome</keyword>
<accession>A0A7W6S093</accession>
<organism evidence="16 17">
    <name type="scientific">Roseospira goensis</name>
    <dbReference type="NCBI Taxonomy" id="391922"/>
    <lineage>
        <taxon>Bacteria</taxon>
        <taxon>Pseudomonadati</taxon>
        <taxon>Pseudomonadota</taxon>
        <taxon>Alphaproteobacteria</taxon>
        <taxon>Rhodospirillales</taxon>
        <taxon>Rhodospirillaceae</taxon>
        <taxon>Roseospira</taxon>
    </lineage>
</organism>
<dbReference type="GO" id="GO:0009329">
    <property type="term" value="C:acetate CoA-transferase complex"/>
    <property type="evidence" value="ECO:0007669"/>
    <property type="project" value="TreeGrafter"/>
</dbReference>
<evidence type="ECO:0000256" key="9">
    <source>
        <dbReference type="ARBA" id="ARBA00022840"/>
    </source>
</evidence>
<keyword evidence="10 13" id="KW-0443">Lipid metabolism</keyword>
<dbReference type="SUPFAM" id="SSF52096">
    <property type="entry name" value="ClpP/crotonase"/>
    <property type="match status" value="1"/>
</dbReference>
<feature type="compositionally biased region" description="Basic and acidic residues" evidence="14">
    <location>
        <begin position="331"/>
        <end position="344"/>
    </location>
</feature>
<dbReference type="Gene3D" id="3.90.226.10">
    <property type="entry name" value="2-enoyl-CoA Hydratase, Chain A, domain 1"/>
    <property type="match status" value="1"/>
</dbReference>
<dbReference type="NCBIfam" id="TIGR00515">
    <property type="entry name" value="accD"/>
    <property type="match status" value="1"/>
</dbReference>
<dbReference type="EC" id="2.1.3.15" evidence="13"/>
<evidence type="ECO:0000256" key="10">
    <source>
        <dbReference type="ARBA" id="ARBA00023098"/>
    </source>
</evidence>
<keyword evidence="9 13" id="KW-0067">ATP-binding</keyword>
<dbReference type="RefSeq" id="WP_184434251.1">
    <property type="nucleotide sequence ID" value="NZ_JACIGI010000012.1"/>
</dbReference>
<dbReference type="Pfam" id="PF01039">
    <property type="entry name" value="Carboxyl_trans"/>
    <property type="match status" value="1"/>
</dbReference>
<dbReference type="UniPathway" id="UPA00655">
    <property type="reaction ID" value="UER00711"/>
</dbReference>
<keyword evidence="16" id="KW-0436">Ligase</keyword>
<dbReference type="PRINTS" id="PR01070">
    <property type="entry name" value="ACCCTRFRASEB"/>
</dbReference>
<keyword evidence="4 13" id="KW-0479">Metal-binding</keyword>
<evidence type="ECO:0000313" key="17">
    <source>
        <dbReference type="Proteomes" id="UP000555728"/>
    </source>
</evidence>
<comment type="pathway">
    <text evidence="13">Lipid metabolism; malonyl-CoA biosynthesis; malonyl-CoA from acetyl-CoA: step 1/1.</text>
</comment>
<feature type="zinc finger region" description="C4-type" evidence="13">
    <location>
        <begin position="30"/>
        <end position="52"/>
    </location>
</feature>
<evidence type="ECO:0000256" key="2">
    <source>
        <dbReference type="ARBA" id="ARBA00022516"/>
    </source>
</evidence>
<feature type="region of interest" description="Disordered" evidence="14">
    <location>
        <begin position="290"/>
        <end position="362"/>
    </location>
</feature>
<keyword evidence="2 13" id="KW-0444">Lipid biosynthesis</keyword>
<comment type="similarity">
    <text evidence="13">Belongs to the AccD/PCCB family.</text>
</comment>
<dbReference type="AlphaFoldDB" id="A0A7W6S093"/>
<protein>
    <recommendedName>
        <fullName evidence="13">Acetyl-coenzyme A carboxylase carboxyl transferase subunit beta</fullName>
        <shortName evidence="13">ACCase subunit beta</shortName>
        <shortName evidence="13">Acetyl-CoA carboxylase carboxyltransferase subunit beta</shortName>
        <ecNumber evidence="13">2.1.3.15</ecNumber>
    </recommendedName>
</protein>
<gene>
    <name evidence="13" type="primary">accD</name>
    <name evidence="16" type="ORF">GGD88_001755</name>
</gene>
<keyword evidence="11 13" id="KW-0275">Fatty acid biosynthesis</keyword>
<dbReference type="HAMAP" id="MF_01395">
    <property type="entry name" value="AcetylCoA_CT_beta"/>
    <property type="match status" value="1"/>
</dbReference>
<keyword evidence="5 13" id="KW-0547">Nucleotide-binding</keyword>
<dbReference type="EMBL" id="JACIGI010000012">
    <property type="protein sequence ID" value="MBB4286030.1"/>
    <property type="molecule type" value="Genomic_DNA"/>
</dbReference>
<evidence type="ECO:0000256" key="1">
    <source>
        <dbReference type="ARBA" id="ARBA00004496"/>
    </source>
</evidence>
<evidence type="ECO:0000256" key="11">
    <source>
        <dbReference type="ARBA" id="ARBA00023160"/>
    </source>
</evidence>
<comment type="function">
    <text evidence="12 13">Component of the acetyl coenzyme A carboxylase (ACC) complex. Biotin carboxylase (BC) catalyzes the carboxylation of biotin on its carrier protein (BCCP) and then the CO(2) group is transferred by the transcarboxylase to acetyl-CoA to form malonyl-CoA.</text>
</comment>
<dbReference type="InterPro" id="IPR011762">
    <property type="entry name" value="COA_CT_N"/>
</dbReference>
<dbReference type="Proteomes" id="UP000555728">
    <property type="component" value="Unassembled WGS sequence"/>
</dbReference>
<evidence type="ECO:0000256" key="8">
    <source>
        <dbReference type="ARBA" id="ARBA00022833"/>
    </source>
</evidence>
<dbReference type="GO" id="GO:0016743">
    <property type="term" value="F:carboxyl- or carbamoyltransferase activity"/>
    <property type="evidence" value="ECO:0007669"/>
    <property type="project" value="UniProtKB-UniRule"/>
</dbReference>
<keyword evidence="3 13" id="KW-0808">Transferase</keyword>
<dbReference type="PANTHER" id="PTHR42995:SF5">
    <property type="entry name" value="ACETYL-COENZYME A CARBOXYLASE CARBOXYL TRANSFERASE SUBUNIT BETA, CHLOROPLASTIC"/>
    <property type="match status" value="1"/>
</dbReference>
<reference evidence="16 17" key="1">
    <citation type="submission" date="2020-08" db="EMBL/GenBank/DDBJ databases">
        <title>Genome sequencing of Purple Non-Sulfur Bacteria from various extreme environments.</title>
        <authorList>
            <person name="Mayer M."/>
        </authorList>
    </citation>
    <scope>NUCLEOTIDE SEQUENCE [LARGE SCALE GENOMIC DNA]</scope>
    <source>
        <strain evidence="16 17">JA135</strain>
    </source>
</reference>
<dbReference type="PANTHER" id="PTHR42995">
    <property type="entry name" value="ACETYL-COENZYME A CARBOXYLASE CARBOXYL TRANSFERASE SUBUNIT BETA, CHLOROPLASTIC"/>
    <property type="match status" value="1"/>
</dbReference>
<keyword evidence="7 13" id="KW-0276">Fatty acid metabolism</keyword>
<dbReference type="GO" id="GO:0005524">
    <property type="term" value="F:ATP binding"/>
    <property type="evidence" value="ECO:0007669"/>
    <property type="project" value="UniProtKB-KW"/>
</dbReference>
<feature type="compositionally biased region" description="Low complexity" evidence="14">
    <location>
        <begin position="345"/>
        <end position="362"/>
    </location>
</feature>
<proteinExistence type="inferred from homology"/>
<feature type="compositionally biased region" description="Basic and acidic residues" evidence="14">
    <location>
        <begin position="297"/>
        <end position="308"/>
    </location>
</feature>
<evidence type="ECO:0000256" key="7">
    <source>
        <dbReference type="ARBA" id="ARBA00022832"/>
    </source>
</evidence>
<dbReference type="GO" id="GO:0003989">
    <property type="term" value="F:acetyl-CoA carboxylase activity"/>
    <property type="evidence" value="ECO:0007669"/>
    <property type="project" value="InterPro"/>
</dbReference>
<keyword evidence="8 13" id="KW-0862">Zinc</keyword>
<dbReference type="PROSITE" id="PS50980">
    <property type="entry name" value="COA_CT_NTER"/>
    <property type="match status" value="1"/>
</dbReference>
<feature type="domain" description="CoA carboxyltransferase N-terminal" evidence="15">
    <location>
        <begin position="26"/>
        <end position="295"/>
    </location>
</feature>
<dbReference type="GO" id="GO:0008270">
    <property type="term" value="F:zinc ion binding"/>
    <property type="evidence" value="ECO:0007669"/>
    <property type="project" value="UniProtKB-UniRule"/>
</dbReference>
<evidence type="ECO:0000256" key="3">
    <source>
        <dbReference type="ARBA" id="ARBA00022679"/>
    </source>
</evidence>
<dbReference type="InterPro" id="IPR034733">
    <property type="entry name" value="AcCoA_carboxyl_beta"/>
</dbReference>
<comment type="catalytic activity">
    <reaction evidence="13">
        <text>N(6)-carboxybiotinyl-L-lysyl-[protein] + acetyl-CoA = N(6)-biotinyl-L-lysyl-[protein] + malonyl-CoA</text>
        <dbReference type="Rhea" id="RHEA:54728"/>
        <dbReference type="Rhea" id="RHEA-COMP:10505"/>
        <dbReference type="Rhea" id="RHEA-COMP:10506"/>
        <dbReference type="ChEBI" id="CHEBI:57288"/>
        <dbReference type="ChEBI" id="CHEBI:57384"/>
        <dbReference type="ChEBI" id="CHEBI:83144"/>
        <dbReference type="ChEBI" id="CHEBI:83145"/>
        <dbReference type="EC" id="2.1.3.15"/>
    </reaction>
</comment>